<dbReference type="AlphaFoldDB" id="D5SZF1"/>
<reference evidence="1 2" key="1">
    <citation type="journal article" date="2010" name="Stand. Genomic Sci.">
        <title>Complete genome sequence of Planctomyces limnophilus type strain (Mu 290).</title>
        <authorList>
            <person name="Labutti K."/>
            <person name="Sikorski J."/>
            <person name="Schneider S."/>
            <person name="Nolan M."/>
            <person name="Lucas S."/>
            <person name="Glavina Del Rio T."/>
            <person name="Tice H."/>
            <person name="Cheng J.F."/>
            <person name="Goodwin L."/>
            <person name="Pitluck S."/>
            <person name="Liolios K."/>
            <person name="Ivanova N."/>
            <person name="Mavromatis K."/>
            <person name="Mikhailova N."/>
            <person name="Pati A."/>
            <person name="Chen A."/>
            <person name="Palaniappan K."/>
            <person name="Land M."/>
            <person name="Hauser L."/>
            <person name="Chang Y.J."/>
            <person name="Jeffries C.D."/>
            <person name="Tindall B.J."/>
            <person name="Rohde M."/>
            <person name="Goker M."/>
            <person name="Woyke T."/>
            <person name="Bristow J."/>
            <person name="Eisen J.A."/>
            <person name="Markowitz V."/>
            <person name="Hugenholtz P."/>
            <person name="Kyrpides N.C."/>
            <person name="Klenk H.P."/>
            <person name="Lapidus A."/>
        </authorList>
    </citation>
    <scope>NUCLEOTIDE SEQUENCE [LARGE SCALE GENOMIC DNA]</scope>
    <source>
        <strain evidence="2">ATCC 43296 / DSM 3776 / IFAM 1008 / 290</strain>
        <plasmid evidence="1 2">pPLIM01</plasmid>
    </source>
</reference>
<dbReference type="eggNOG" id="ENOG502ZVP2">
    <property type="taxonomic scope" value="Bacteria"/>
</dbReference>
<dbReference type="EMBL" id="CP001745">
    <property type="protein sequence ID" value="ADG70071.1"/>
    <property type="molecule type" value="Genomic_DNA"/>
</dbReference>
<dbReference type="Proteomes" id="UP000002220">
    <property type="component" value="Plasmid pPLIM01"/>
</dbReference>
<accession>D5SZF1</accession>
<gene>
    <name evidence="1" type="ordered locus">Plim_4264</name>
</gene>
<organism evidence="1 2">
    <name type="scientific">Planctopirus limnophila (strain ATCC 43296 / DSM 3776 / IFAM 1008 / Mu 290)</name>
    <name type="common">Planctomyces limnophilus</name>
    <dbReference type="NCBI Taxonomy" id="521674"/>
    <lineage>
        <taxon>Bacteria</taxon>
        <taxon>Pseudomonadati</taxon>
        <taxon>Planctomycetota</taxon>
        <taxon>Planctomycetia</taxon>
        <taxon>Planctomycetales</taxon>
        <taxon>Planctomycetaceae</taxon>
        <taxon>Planctopirus</taxon>
    </lineage>
</organism>
<sequence length="297" mass="34283">MASIVDVERLFGRGFDVTIDPSSKVTRNYKRKLRLRVDENLDPDQVANLYGVEQFYTHPRDPFAFLRKLSCTDVPDKIDPWVYELNLEYSTDQPDLQEQPPKEPGESDDPLLDPMEIEWQSEETQTIKFRDRDNRPFLNTAGDVIESPPPIPDSTLKLVVTRNEAYYDPARARFFGNTINQHAFYGCEPGQLRLHPFGSKQSRRNGRIYWPHTYIMEFKQDGWQPKQISAGYRELVDGQLTRIKDPETRNDVSEPIPLDADGRAIPAEDLKANPDLAVYIEFTGFRETDFAQLGLNL</sequence>
<evidence type="ECO:0000313" key="1">
    <source>
        <dbReference type="EMBL" id="ADG70071.1"/>
    </source>
</evidence>
<keyword evidence="2" id="KW-1185">Reference proteome</keyword>
<protein>
    <submittedName>
        <fullName evidence="1">Uncharacterized protein</fullName>
    </submittedName>
</protein>
<dbReference type="HOGENOM" id="CLU_936437_0_0_0"/>
<name>D5SZF1_PLAL2</name>
<evidence type="ECO:0000313" key="2">
    <source>
        <dbReference type="Proteomes" id="UP000002220"/>
    </source>
</evidence>
<dbReference type="RefSeq" id="WP_013112502.1">
    <property type="nucleotide sequence ID" value="NC_014149.1"/>
</dbReference>
<proteinExistence type="predicted"/>
<dbReference type="KEGG" id="plm:Plim_4264"/>
<keyword evidence="1" id="KW-0614">Plasmid</keyword>
<geneLocation type="plasmid" evidence="1 2">
    <name>pPLIM01</name>
</geneLocation>
<dbReference type="OrthoDB" id="284733at2"/>